<dbReference type="KEGG" id="cch:Cag_1745"/>
<sequence>MEPKRSLKRGAGLLMSLSALSILSLVFMAIWVNWEKPRQAAEPLTPEVKNLVDRIPSTTDALIYIGMKDIRQSRLWQEVIPDSLKQAPLFQPTGELATLLERSTINPSKDIDTLLISFKRHGYKEQLFLAIASGNLQTKLPKAMQAGNHETLGGHSCYSFGSSLWFSQLNSRRVVLSNSKELLGNFLQPQGSFLQRDSLTTTLIDKARYKSHLWFALPSAAWTSGALQSLTSSNKDVKSIGNLNRIKHLTLSVNFKDGIEAESEWLYESNQAAYFASTFLWGAIQLPRLSEKNEQTRALLDNIAIQQNLNSVIIHTALPLQIFQTAKEQPAP</sequence>
<accession>Q3APS9</accession>
<keyword evidence="1" id="KW-1133">Transmembrane helix</keyword>
<keyword evidence="1" id="KW-0812">Transmembrane</keyword>
<dbReference type="STRING" id="340177.Cag_1745"/>
<protein>
    <recommendedName>
        <fullName evidence="3">DUF3352 domain-containing protein</fullName>
    </recommendedName>
</protein>
<organism evidence="2">
    <name type="scientific">Chlorobium chlorochromatii (strain CaD3)</name>
    <dbReference type="NCBI Taxonomy" id="340177"/>
    <lineage>
        <taxon>Bacteria</taxon>
        <taxon>Pseudomonadati</taxon>
        <taxon>Chlorobiota</taxon>
        <taxon>Chlorobiia</taxon>
        <taxon>Chlorobiales</taxon>
        <taxon>Chlorobiaceae</taxon>
        <taxon>Chlorobium/Pelodictyon group</taxon>
        <taxon>Chlorobium</taxon>
    </lineage>
</organism>
<gene>
    <name evidence="2" type="ordered locus">Cag_1745</name>
</gene>
<feature type="transmembrane region" description="Helical" evidence="1">
    <location>
        <begin position="12"/>
        <end position="34"/>
    </location>
</feature>
<evidence type="ECO:0008006" key="3">
    <source>
        <dbReference type="Google" id="ProtNLM"/>
    </source>
</evidence>
<name>Q3APS9_CHLCH</name>
<dbReference type="eggNOG" id="ENOG5030E47">
    <property type="taxonomic scope" value="Bacteria"/>
</dbReference>
<proteinExistence type="predicted"/>
<reference evidence="2" key="1">
    <citation type="submission" date="2005-08" db="EMBL/GenBank/DDBJ databases">
        <title>Complete sequence of Chlorobium chlorochromatii CaD3.</title>
        <authorList>
            <person name="Copeland A."/>
            <person name="Lucas S."/>
            <person name="Lapidus A."/>
            <person name="Barry K."/>
            <person name="Detter J.C."/>
            <person name="Glavina T."/>
            <person name="Hammon N."/>
            <person name="Israni S."/>
            <person name="Pitluck S."/>
            <person name="Bryant D."/>
            <person name="Schmutz J."/>
            <person name="Larimer F."/>
            <person name="Land M."/>
            <person name="Kyrpides N."/>
            <person name="Ivanova N."/>
            <person name="Richardson P."/>
        </authorList>
    </citation>
    <scope>NUCLEOTIDE SEQUENCE [LARGE SCALE GENOMIC DNA]</scope>
    <source>
        <strain evidence="2">CaD3</strain>
    </source>
</reference>
<keyword evidence="1" id="KW-0472">Membrane</keyword>
<evidence type="ECO:0000256" key="1">
    <source>
        <dbReference type="SAM" id="Phobius"/>
    </source>
</evidence>
<evidence type="ECO:0000313" key="2">
    <source>
        <dbReference type="EMBL" id="ABB28996.1"/>
    </source>
</evidence>
<dbReference type="EMBL" id="CP000108">
    <property type="protein sequence ID" value="ABB28996.1"/>
    <property type="molecule type" value="Genomic_DNA"/>
</dbReference>
<dbReference type="HOGENOM" id="CLU_749439_0_0_10"/>
<dbReference type="AlphaFoldDB" id="Q3APS9"/>